<dbReference type="GO" id="GO:0006269">
    <property type="term" value="P:DNA replication, synthesis of primer"/>
    <property type="evidence" value="ECO:0007669"/>
    <property type="project" value="UniProtKB-UniRule"/>
</dbReference>
<feature type="coiled-coil region" evidence="15">
    <location>
        <begin position="527"/>
        <end position="559"/>
    </location>
</feature>
<keyword evidence="4 12" id="KW-0548">Nucleotidyltransferase</keyword>
<dbReference type="InterPro" id="IPR002694">
    <property type="entry name" value="Znf_CHC2"/>
</dbReference>
<dbReference type="SUPFAM" id="SSF57783">
    <property type="entry name" value="Zinc beta-ribbon"/>
    <property type="match status" value="1"/>
</dbReference>
<evidence type="ECO:0000313" key="17">
    <source>
        <dbReference type="EMBL" id="KKW36526.1"/>
    </source>
</evidence>
<keyword evidence="3 12" id="KW-0808">Transferase</keyword>
<dbReference type="HAMAP" id="MF_00974">
    <property type="entry name" value="DNA_primase_DnaG"/>
    <property type="match status" value="1"/>
</dbReference>
<keyword evidence="1 12" id="KW-0240">DNA-directed RNA polymerase</keyword>
<evidence type="ECO:0000256" key="13">
    <source>
        <dbReference type="PIRNR" id="PIRNR002811"/>
    </source>
</evidence>
<comment type="similarity">
    <text evidence="12 13">Belongs to the DnaG primase family.</text>
</comment>
<keyword evidence="10 12" id="KW-0238">DNA-binding</keyword>
<evidence type="ECO:0000256" key="11">
    <source>
        <dbReference type="ARBA" id="ARBA00023163"/>
    </source>
</evidence>
<dbReference type="PATRIC" id="fig|1618650.3.peg.288"/>
<keyword evidence="5 12" id="KW-0235">DNA replication</keyword>
<comment type="subunit">
    <text evidence="12">Monomer. Interacts with DnaB.</text>
</comment>
<dbReference type="GO" id="GO:1990077">
    <property type="term" value="C:primosome complex"/>
    <property type="evidence" value="ECO:0007669"/>
    <property type="project" value="UniProtKB-KW"/>
</dbReference>
<dbReference type="SMART" id="SM00400">
    <property type="entry name" value="ZnF_CHCC"/>
    <property type="match status" value="1"/>
</dbReference>
<comment type="caution">
    <text evidence="17">The sequence shown here is derived from an EMBL/GenBank/DDBJ whole genome shotgun (WGS) entry which is preliminary data.</text>
</comment>
<dbReference type="Gene3D" id="3.40.1360.10">
    <property type="match status" value="1"/>
</dbReference>
<proteinExistence type="inferred from homology"/>
<comment type="function">
    <text evidence="12 13">RNA polymerase that catalyzes the synthesis of short RNA molecules used as primers for DNA polymerase during DNA replication.</text>
</comment>
<protein>
    <recommendedName>
        <fullName evidence="12 13">DNA primase</fullName>
        <ecNumber evidence="12">2.7.7.101</ecNumber>
    </recommendedName>
</protein>
<dbReference type="Gene3D" id="3.90.580.10">
    <property type="entry name" value="Zinc finger, CHC2-type domain"/>
    <property type="match status" value="1"/>
</dbReference>
<keyword evidence="8 12" id="KW-0862">Zinc</keyword>
<comment type="domain">
    <text evidence="12">Contains an N-terminal zinc-binding domain, a central core domain that contains the primase activity, and a C-terminal DnaB-binding domain.</text>
</comment>
<evidence type="ECO:0000256" key="4">
    <source>
        <dbReference type="ARBA" id="ARBA00022695"/>
    </source>
</evidence>
<name>A0A0G1XZX6_9BACT</name>
<comment type="catalytic activity">
    <reaction evidence="12">
        <text>ssDNA + n NTP = ssDNA/pppN(pN)n-1 hybrid + (n-1) diphosphate.</text>
        <dbReference type="EC" id="2.7.7.101"/>
    </reaction>
</comment>
<organism evidence="17 18">
    <name type="scientific">Candidatus Giovannonibacteria bacterium GW2011_GWA2_53_7</name>
    <dbReference type="NCBI Taxonomy" id="1618650"/>
    <lineage>
        <taxon>Bacteria</taxon>
        <taxon>Candidatus Giovannoniibacteriota</taxon>
    </lineage>
</organism>
<evidence type="ECO:0000256" key="10">
    <source>
        <dbReference type="ARBA" id="ARBA00023125"/>
    </source>
</evidence>
<keyword evidence="6 12" id="KW-0479">Metal-binding</keyword>
<dbReference type="Proteomes" id="UP000034290">
    <property type="component" value="Unassembled WGS sequence"/>
</dbReference>
<dbReference type="PIRSF" id="PIRSF002811">
    <property type="entry name" value="DnaG"/>
    <property type="match status" value="1"/>
</dbReference>
<evidence type="ECO:0000256" key="2">
    <source>
        <dbReference type="ARBA" id="ARBA00022515"/>
    </source>
</evidence>
<dbReference type="PROSITE" id="PS50880">
    <property type="entry name" value="TOPRIM"/>
    <property type="match status" value="1"/>
</dbReference>
<comment type="cofactor">
    <cofactor evidence="12 13 14">
        <name>Zn(2+)</name>
        <dbReference type="ChEBI" id="CHEBI:29105"/>
    </cofactor>
    <text evidence="12 13 14">Binds 1 zinc ion per monomer.</text>
</comment>
<dbReference type="InterPro" id="IPR006171">
    <property type="entry name" value="TOPRIM_dom"/>
</dbReference>
<dbReference type="SUPFAM" id="SSF56731">
    <property type="entry name" value="DNA primase core"/>
    <property type="match status" value="1"/>
</dbReference>
<dbReference type="GO" id="GO:0000428">
    <property type="term" value="C:DNA-directed RNA polymerase complex"/>
    <property type="evidence" value="ECO:0007669"/>
    <property type="project" value="UniProtKB-KW"/>
</dbReference>
<dbReference type="GO" id="GO:0008270">
    <property type="term" value="F:zinc ion binding"/>
    <property type="evidence" value="ECO:0007669"/>
    <property type="project" value="UniProtKB-UniRule"/>
</dbReference>
<evidence type="ECO:0000259" key="16">
    <source>
        <dbReference type="PROSITE" id="PS50880"/>
    </source>
</evidence>
<dbReference type="FunFam" id="3.90.580.10:FF:000001">
    <property type="entry name" value="DNA primase"/>
    <property type="match status" value="1"/>
</dbReference>
<dbReference type="Pfam" id="PF13155">
    <property type="entry name" value="Toprim_2"/>
    <property type="match status" value="1"/>
</dbReference>
<evidence type="ECO:0000256" key="7">
    <source>
        <dbReference type="ARBA" id="ARBA00022771"/>
    </source>
</evidence>
<dbReference type="GO" id="GO:0003899">
    <property type="term" value="F:DNA-directed RNA polymerase activity"/>
    <property type="evidence" value="ECO:0007669"/>
    <property type="project" value="UniProtKB-UniRule"/>
</dbReference>
<feature type="zinc finger region" description="CHC2-type" evidence="12 14">
    <location>
        <begin position="35"/>
        <end position="59"/>
    </location>
</feature>
<evidence type="ECO:0000256" key="6">
    <source>
        <dbReference type="ARBA" id="ARBA00022723"/>
    </source>
</evidence>
<evidence type="ECO:0000256" key="12">
    <source>
        <dbReference type="HAMAP-Rule" id="MF_00974"/>
    </source>
</evidence>
<dbReference type="InterPro" id="IPR030846">
    <property type="entry name" value="DnaG_bac"/>
</dbReference>
<keyword evidence="2 12" id="KW-0639">Primosome</keyword>
<dbReference type="InterPro" id="IPR034151">
    <property type="entry name" value="TOPRIM_DnaG_bac"/>
</dbReference>
<dbReference type="CDD" id="cd03364">
    <property type="entry name" value="TOPRIM_DnaG_primases"/>
    <property type="match status" value="1"/>
</dbReference>
<dbReference type="InterPro" id="IPR036977">
    <property type="entry name" value="DNA_primase_Znf_CHC2"/>
</dbReference>
<evidence type="ECO:0000256" key="9">
    <source>
        <dbReference type="ARBA" id="ARBA00022842"/>
    </source>
</evidence>
<dbReference type="InterPro" id="IPR013264">
    <property type="entry name" value="DNAG_N"/>
</dbReference>
<evidence type="ECO:0000313" key="18">
    <source>
        <dbReference type="Proteomes" id="UP000034290"/>
    </source>
</evidence>
<dbReference type="AlphaFoldDB" id="A0A0G1XZX6"/>
<reference evidence="17 18" key="1">
    <citation type="journal article" date="2015" name="Nature">
        <title>rRNA introns, odd ribosomes, and small enigmatic genomes across a large radiation of phyla.</title>
        <authorList>
            <person name="Brown C.T."/>
            <person name="Hug L.A."/>
            <person name="Thomas B.C."/>
            <person name="Sharon I."/>
            <person name="Castelle C.J."/>
            <person name="Singh A."/>
            <person name="Wilkins M.J."/>
            <person name="Williams K.H."/>
            <person name="Banfield J.F."/>
        </authorList>
    </citation>
    <scope>NUCLEOTIDE SEQUENCE [LARGE SCALE GENOMIC DNA]</scope>
</reference>
<dbReference type="Pfam" id="PF08275">
    <property type="entry name" value="DNAG_N"/>
    <property type="match status" value="1"/>
</dbReference>
<dbReference type="Pfam" id="PF01807">
    <property type="entry name" value="Zn_ribbon_DnaG"/>
    <property type="match status" value="1"/>
</dbReference>
<evidence type="ECO:0000256" key="1">
    <source>
        <dbReference type="ARBA" id="ARBA00022478"/>
    </source>
</evidence>
<evidence type="ECO:0000256" key="5">
    <source>
        <dbReference type="ARBA" id="ARBA00022705"/>
    </source>
</evidence>
<dbReference type="EC" id="2.7.7.101" evidence="12"/>
<dbReference type="PANTHER" id="PTHR30313">
    <property type="entry name" value="DNA PRIMASE"/>
    <property type="match status" value="1"/>
</dbReference>
<sequence>MPTPVEQIKSRLSIVDVVGSYIKLDKAGGSFKALCPFHNEKSPSFNVSPSRDAYYCFGCNRGGDVFSFVQEIEGIDFVDALKILAARAGVELKRENVGERTVRERLHAIMDAVCERYESELAGNSAVGEYLTARGLTEKTIRDFRIGYAPNEWRIAYDHLKQKGFTDEEIVQAGLTKKVEGKGYYDRFRGRVMFPIFDTNGRVVAFSGRVFGTQKNQDGTEVAKYINSPETPLYDKSAILFGYDKAKMDIRKQNFCVLVEGQMDLIMSHQAGVANTVAVSGTALTERHLALLKRLTDNLVFAFDADDAGLAATGRAFQIALSLGMNVRVAAIPDGKDPADYIEKNAKEKPEAWAEVIASSKHIIDFYLSSLSTKGHDARDYRVEVEKNVLPLILAMQSKIEQAHFIVEVARKLGVAENAVWEEVKRLKVQGGTIARSVSPEGGGEMGAPIARGNTKGRRQVAEEEIISILLWQEAHKEPAIDVVLVRKSYEERISRYAIPPMKHDDDEMRVLIIKAEHTYEHGPGLAVSIEEMLDTLEAEVLKEKQADLLQKIHEAEGRGSKDETKRYLQEYQEVTPRLIAIEDRKLKRNG</sequence>
<dbReference type="Gene3D" id="3.90.980.10">
    <property type="entry name" value="DNA primase, catalytic core, N-terminal domain"/>
    <property type="match status" value="1"/>
</dbReference>
<evidence type="ECO:0000256" key="3">
    <source>
        <dbReference type="ARBA" id="ARBA00022679"/>
    </source>
</evidence>
<dbReference type="InterPro" id="IPR037068">
    <property type="entry name" value="DNA_primase_core_N_sf"/>
</dbReference>
<gene>
    <name evidence="12" type="primary">dnaG</name>
    <name evidence="17" type="ORF">UY81_C0024G0005</name>
</gene>
<keyword evidence="11 12" id="KW-0804">Transcription</keyword>
<dbReference type="GO" id="GO:0003677">
    <property type="term" value="F:DNA binding"/>
    <property type="evidence" value="ECO:0007669"/>
    <property type="project" value="UniProtKB-KW"/>
</dbReference>
<keyword evidence="15" id="KW-0175">Coiled coil</keyword>
<dbReference type="InterPro" id="IPR050219">
    <property type="entry name" value="DnaG_primase"/>
</dbReference>
<evidence type="ECO:0000256" key="14">
    <source>
        <dbReference type="PIRSR" id="PIRSR002811-1"/>
    </source>
</evidence>
<dbReference type="SMART" id="SM00493">
    <property type="entry name" value="TOPRIM"/>
    <property type="match status" value="1"/>
</dbReference>
<dbReference type="InterPro" id="IPR006295">
    <property type="entry name" value="DNA_primase_DnaG"/>
</dbReference>
<dbReference type="NCBIfam" id="TIGR01391">
    <property type="entry name" value="dnaG"/>
    <property type="match status" value="1"/>
</dbReference>
<keyword evidence="9" id="KW-0460">Magnesium</keyword>
<feature type="domain" description="Toprim" evidence="16">
    <location>
        <begin position="254"/>
        <end position="335"/>
    </location>
</feature>
<evidence type="ECO:0000256" key="8">
    <source>
        <dbReference type="ARBA" id="ARBA00022833"/>
    </source>
</evidence>
<dbReference type="PANTHER" id="PTHR30313:SF2">
    <property type="entry name" value="DNA PRIMASE"/>
    <property type="match status" value="1"/>
</dbReference>
<evidence type="ECO:0000256" key="15">
    <source>
        <dbReference type="SAM" id="Coils"/>
    </source>
</evidence>
<accession>A0A0G1XZX6</accession>
<dbReference type="EMBL" id="LCRM01000024">
    <property type="protein sequence ID" value="KKW36526.1"/>
    <property type="molecule type" value="Genomic_DNA"/>
</dbReference>
<keyword evidence="7 12" id="KW-0863">Zinc-finger</keyword>
<dbReference type="GO" id="GO:0005737">
    <property type="term" value="C:cytoplasm"/>
    <property type="evidence" value="ECO:0007669"/>
    <property type="project" value="TreeGrafter"/>
</dbReference>